<dbReference type="PANTHER" id="PTHR14969">
    <property type="entry name" value="SPHINGOSINE-1-PHOSPHATE PHOSPHOHYDROLASE"/>
    <property type="match status" value="1"/>
</dbReference>
<keyword evidence="4" id="KW-1185">Reference proteome</keyword>
<keyword evidence="1" id="KW-0472">Membrane</keyword>
<keyword evidence="1" id="KW-0812">Transmembrane</keyword>
<comment type="caution">
    <text evidence="3">The sequence shown here is derived from an EMBL/GenBank/DDBJ whole genome shotgun (WGS) entry which is preliminary data.</text>
</comment>
<feature type="transmembrane region" description="Helical" evidence="1">
    <location>
        <begin position="124"/>
        <end position="145"/>
    </location>
</feature>
<dbReference type="SMART" id="SM00014">
    <property type="entry name" value="acidPPc"/>
    <property type="match status" value="1"/>
</dbReference>
<sequence length="321" mass="33651">MLTEFMHVMSFIGSAAFYLPLLVVVYWCVDPRTGARAAVLLTVNATVNTVAKLWFHDPRPFWTDPGVTGHEGRDSFGMPSGHAQNAVVAWGFLGSRSRRRAVWAGTVVIIVLIGYSRIHLGVHSFAQVLTGWAVGGLVLAGGLYLEPRVAPRWARQPLWTQLALSLAIGLLCLVAAWAALRFALDGWRWPAEWVRRIAAAGGSAEPVTLAEAAGAAGGLAGILAGLSVAARRGWCDPGGDLWRRLARVPVGAAGAGGIYAVGLFPGEHPVQAFCVQAVLGLWAAAGAPEAFVRLGLATRGACAPVTARRPAGGDRVSGGPS</sequence>
<feature type="transmembrane region" description="Helical" evidence="1">
    <location>
        <begin position="157"/>
        <end position="180"/>
    </location>
</feature>
<evidence type="ECO:0000313" key="4">
    <source>
        <dbReference type="Proteomes" id="UP000572680"/>
    </source>
</evidence>
<proteinExistence type="predicted"/>
<dbReference type="InterPro" id="IPR036938">
    <property type="entry name" value="PAP2/HPO_sf"/>
</dbReference>
<evidence type="ECO:0000256" key="1">
    <source>
        <dbReference type="SAM" id="Phobius"/>
    </source>
</evidence>
<dbReference type="Pfam" id="PF01569">
    <property type="entry name" value="PAP2"/>
    <property type="match status" value="1"/>
</dbReference>
<dbReference type="Gene3D" id="1.20.144.10">
    <property type="entry name" value="Phosphatidic acid phosphatase type 2/haloperoxidase"/>
    <property type="match status" value="1"/>
</dbReference>
<gene>
    <name evidence="3" type="ORF">HNR61_005223</name>
</gene>
<evidence type="ECO:0000313" key="3">
    <source>
        <dbReference type="EMBL" id="MBA8953570.1"/>
    </source>
</evidence>
<name>A0A7W3LSN9_ACTNM</name>
<dbReference type="EMBL" id="JACJIA010000007">
    <property type="protein sequence ID" value="MBA8953570.1"/>
    <property type="molecule type" value="Genomic_DNA"/>
</dbReference>
<dbReference type="AlphaFoldDB" id="A0A7W3LSN9"/>
<keyword evidence="1" id="KW-1133">Transmembrane helix</keyword>
<feature type="transmembrane region" description="Helical" evidence="1">
    <location>
        <begin position="101"/>
        <end position="118"/>
    </location>
</feature>
<dbReference type="InterPro" id="IPR000326">
    <property type="entry name" value="PAP2/HPO"/>
</dbReference>
<organism evidence="3 4">
    <name type="scientific">Actinomadura namibiensis</name>
    <dbReference type="NCBI Taxonomy" id="182080"/>
    <lineage>
        <taxon>Bacteria</taxon>
        <taxon>Bacillati</taxon>
        <taxon>Actinomycetota</taxon>
        <taxon>Actinomycetes</taxon>
        <taxon>Streptosporangiales</taxon>
        <taxon>Thermomonosporaceae</taxon>
        <taxon>Actinomadura</taxon>
    </lineage>
</organism>
<accession>A0A7W3LSN9</accession>
<feature type="domain" description="Phosphatidic acid phosphatase type 2/haloperoxidase" evidence="2">
    <location>
        <begin position="35"/>
        <end position="143"/>
    </location>
</feature>
<feature type="transmembrane region" description="Helical" evidence="1">
    <location>
        <begin position="6"/>
        <end position="29"/>
    </location>
</feature>
<evidence type="ECO:0000259" key="2">
    <source>
        <dbReference type="SMART" id="SM00014"/>
    </source>
</evidence>
<protein>
    <recommendedName>
        <fullName evidence="2">Phosphatidic acid phosphatase type 2/haloperoxidase domain-containing protein</fullName>
    </recommendedName>
</protein>
<dbReference type="SUPFAM" id="SSF48317">
    <property type="entry name" value="Acid phosphatase/Vanadium-dependent haloperoxidase"/>
    <property type="match status" value="1"/>
</dbReference>
<reference evidence="3 4" key="1">
    <citation type="submission" date="2020-08" db="EMBL/GenBank/DDBJ databases">
        <title>Genomic Encyclopedia of Type Strains, Phase IV (KMG-IV): sequencing the most valuable type-strain genomes for metagenomic binning, comparative biology and taxonomic classification.</title>
        <authorList>
            <person name="Goeker M."/>
        </authorList>
    </citation>
    <scope>NUCLEOTIDE SEQUENCE [LARGE SCALE GENOMIC DNA]</scope>
    <source>
        <strain evidence="3 4">DSM 44197</strain>
    </source>
</reference>
<dbReference type="PANTHER" id="PTHR14969:SF13">
    <property type="entry name" value="AT30094P"/>
    <property type="match status" value="1"/>
</dbReference>
<dbReference type="Proteomes" id="UP000572680">
    <property type="component" value="Unassembled WGS sequence"/>
</dbReference>
<dbReference type="RefSeq" id="WP_182845753.1">
    <property type="nucleotide sequence ID" value="NZ_JACJIA010000007.1"/>
</dbReference>